<feature type="region of interest" description="Disordered" evidence="1">
    <location>
        <begin position="1"/>
        <end position="22"/>
    </location>
</feature>
<accession>A0ABD0XJN0</accession>
<keyword evidence="3" id="KW-1185">Reference proteome</keyword>
<reference evidence="2 3" key="1">
    <citation type="submission" date="2024-06" db="EMBL/GenBank/DDBJ databases">
        <authorList>
            <person name="Pan Q."/>
            <person name="Wen M."/>
            <person name="Jouanno E."/>
            <person name="Zahm M."/>
            <person name="Klopp C."/>
            <person name="Cabau C."/>
            <person name="Louis A."/>
            <person name="Berthelot C."/>
            <person name="Parey E."/>
            <person name="Roest Crollius H."/>
            <person name="Montfort J."/>
            <person name="Robinson-Rechavi M."/>
            <person name="Bouchez O."/>
            <person name="Lampietro C."/>
            <person name="Lopez Roques C."/>
            <person name="Donnadieu C."/>
            <person name="Postlethwait J."/>
            <person name="Bobe J."/>
            <person name="Verreycken H."/>
            <person name="Guiguen Y."/>
        </authorList>
    </citation>
    <scope>NUCLEOTIDE SEQUENCE [LARGE SCALE GENOMIC DNA]</scope>
    <source>
        <strain evidence="2">Up_M1</strain>
        <tissue evidence="2">Testis</tissue>
    </source>
</reference>
<evidence type="ECO:0000313" key="3">
    <source>
        <dbReference type="Proteomes" id="UP001557470"/>
    </source>
</evidence>
<proteinExistence type="predicted"/>
<feature type="compositionally biased region" description="Polar residues" evidence="1">
    <location>
        <begin position="12"/>
        <end position="22"/>
    </location>
</feature>
<feature type="region of interest" description="Disordered" evidence="1">
    <location>
        <begin position="34"/>
        <end position="59"/>
    </location>
</feature>
<name>A0ABD0XJN0_UMBPY</name>
<comment type="caution">
    <text evidence="2">The sequence shown here is derived from an EMBL/GenBank/DDBJ whole genome shotgun (WGS) entry which is preliminary data.</text>
</comment>
<dbReference type="EMBL" id="JAGEUA010000001">
    <property type="protein sequence ID" value="KAL1021643.1"/>
    <property type="molecule type" value="Genomic_DNA"/>
</dbReference>
<sequence length="78" mass="8823">MVPRRAAVTAGWGTTNPPSSHTLSLWCRARRRTTSTKRPPLTRGQKQMETRTPTLDVRGREESTCIFSRPCYYSAALL</sequence>
<protein>
    <recommendedName>
        <fullName evidence="4">Secreted protein</fullName>
    </recommendedName>
</protein>
<organism evidence="2 3">
    <name type="scientific">Umbra pygmaea</name>
    <name type="common">Eastern mudminnow</name>
    <dbReference type="NCBI Taxonomy" id="75934"/>
    <lineage>
        <taxon>Eukaryota</taxon>
        <taxon>Metazoa</taxon>
        <taxon>Chordata</taxon>
        <taxon>Craniata</taxon>
        <taxon>Vertebrata</taxon>
        <taxon>Euteleostomi</taxon>
        <taxon>Actinopterygii</taxon>
        <taxon>Neopterygii</taxon>
        <taxon>Teleostei</taxon>
        <taxon>Protacanthopterygii</taxon>
        <taxon>Esociformes</taxon>
        <taxon>Umbridae</taxon>
        <taxon>Umbra</taxon>
    </lineage>
</organism>
<feature type="compositionally biased region" description="Polar residues" evidence="1">
    <location>
        <begin position="44"/>
        <end position="53"/>
    </location>
</feature>
<gene>
    <name evidence="2" type="ORF">UPYG_G00016020</name>
</gene>
<evidence type="ECO:0000256" key="1">
    <source>
        <dbReference type="SAM" id="MobiDB-lite"/>
    </source>
</evidence>
<evidence type="ECO:0000313" key="2">
    <source>
        <dbReference type="EMBL" id="KAL1021643.1"/>
    </source>
</evidence>
<dbReference type="Proteomes" id="UP001557470">
    <property type="component" value="Unassembled WGS sequence"/>
</dbReference>
<evidence type="ECO:0008006" key="4">
    <source>
        <dbReference type="Google" id="ProtNLM"/>
    </source>
</evidence>
<dbReference type="AlphaFoldDB" id="A0ABD0XJN0"/>